<dbReference type="KEGG" id="ctm:Cabther_A1490"/>
<dbReference type="EMBL" id="CP002514">
    <property type="protein sequence ID" value="AEP12240.1"/>
    <property type="molecule type" value="Genomic_DNA"/>
</dbReference>
<name>G2LHH7_CHLTF</name>
<evidence type="ECO:0000313" key="1">
    <source>
        <dbReference type="EMBL" id="AEP12240.1"/>
    </source>
</evidence>
<dbReference type="Proteomes" id="UP000006791">
    <property type="component" value="Chromosome 1"/>
</dbReference>
<reference evidence="1 2" key="1">
    <citation type="journal article" date="2012" name="Environ. Microbiol.">
        <title>Complete genome of Candidatus Chloracidobacterium thermophilum, a chlorophyll-based photoheterotroph belonging to the phylum Acidobacteria.</title>
        <authorList>
            <person name="Garcia Costas A.M."/>
            <person name="Liu Z."/>
            <person name="Tomsho L.P."/>
            <person name="Schuster S.C."/>
            <person name="Ward D.M."/>
            <person name="Bryant D.A."/>
        </authorList>
    </citation>
    <scope>NUCLEOTIDE SEQUENCE [LARGE SCALE GENOMIC DNA]</scope>
    <source>
        <strain evidence="1 2">B</strain>
    </source>
</reference>
<sequence>MSGSLSKLYIFTVNIFRTSVTELKLTYETEVFLITR</sequence>
<dbReference type="HOGENOM" id="CLU_3355309_0_0_0"/>
<protein>
    <submittedName>
        <fullName evidence="1">Uncharacterized protein</fullName>
    </submittedName>
</protein>
<organism evidence="1 2">
    <name type="scientific">Chloracidobacterium thermophilum (strain B)</name>
    <dbReference type="NCBI Taxonomy" id="981222"/>
    <lineage>
        <taxon>Bacteria</taxon>
        <taxon>Pseudomonadati</taxon>
        <taxon>Acidobacteriota</taxon>
        <taxon>Terriglobia</taxon>
        <taxon>Terriglobales</taxon>
        <taxon>Acidobacteriaceae</taxon>
        <taxon>Chloracidobacterium</taxon>
    </lineage>
</organism>
<accession>G2LHH7</accession>
<dbReference type="AlphaFoldDB" id="G2LHH7"/>
<evidence type="ECO:0000313" key="2">
    <source>
        <dbReference type="Proteomes" id="UP000006791"/>
    </source>
</evidence>
<keyword evidence="2" id="KW-1185">Reference proteome</keyword>
<proteinExistence type="predicted"/>
<gene>
    <name evidence="1" type="ordered locus">Cabther_A1490</name>
</gene>